<feature type="domain" description="Mannose-6-phosphate isomerase type II C-terminal" evidence="10">
    <location>
        <begin position="364"/>
        <end position="476"/>
    </location>
</feature>
<dbReference type="NCBIfam" id="TIGR01479">
    <property type="entry name" value="GMP_PMI"/>
    <property type="match status" value="1"/>
</dbReference>
<evidence type="ECO:0000256" key="8">
    <source>
        <dbReference type="RuleBase" id="RU004190"/>
    </source>
</evidence>
<dbReference type="Proteomes" id="UP000194432">
    <property type="component" value="Chromosome 1"/>
</dbReference>
<reference evidence="12 13" key="1">
    <citation type="submission" date="2017-05" db="EMBL/GenBank/DDBJ databases">
        <title>Polyphasic characterization of four soil-derived phenanthrene-degrading Acidovorax strains and proposal of Acidovorax phenanthrenivorans sp. nov.</title>
        <authorList>
            <person name="Singleton D.R."/>
            <person name="Lee J."/>
            <person name="Dickey A.N."/>
            <person name="Stroud A."/>
            <person name="Scholl E.H."/>
            <person name="Wright F.A."/>
            <person name="Aitken M.D."/>
        </authorList>
    </citation>
    <scope>NUCLEOTIDE SEQUENCE [LARGE SCALE GENOMIC DNA]</scope>
    <source>
        <strain evidence="12">NA3</strain>
    </source>
</reference>
<dbReference type="GO" id="GO:0016853">
    <property type="term" value="F:isomerase activity"/>
    <property type="evidence" value="ECO:0007669"/>
    <property type="project" value="UniProtKB-KW"/>
</dbReference>
<dbReference type="PANTHER" id="PTHR46390:SF1">
    <property type="entry name" value="MANNOSE-1-PHOSPHATE GUANYLYLTRANSFERASE"/>
    <property type="match status" value="1"/>
</dbReference>
<dbReference type="SUPFAM" id="SSF51182">
    <property type="entry name" value="RmlC-like cupins"/>
    <property type="match status" value="1"/>
</dbReference>
<organism evidence="12 13">
    <name type="scientific">Acidovorax carolinensis</name>
    <dbReference type="NCBI Taxonomy" id="553814"/>
    <lineage>
        <taxon>Bacteria</taxon>
        <taxon>Pseudomonadati</taxon>
        <taxon>Pseudomonadota</taxon>
        <taxon>Betaproteobacteria</taxon>
        <taxon>Burkholderiales</taxon>
        <taxon>Comamonadaceae</taxon>
        <taxon>Acidovorax</taxon>
    </lineage>
</organism>
<dbReference type="Pfam" id="PF01050">
    <property type="entry name" value="MannoseP_isomer"/>
    <property type="match status" value="1"/>
</dbReference>
<sequence length="480" mass="52084">MLIQPVVLSGGSGTRLWPLSREKYPKQLLPLMGEDSLLQATLRRLEGLADADSAPPLVVCNEEYRFVVAEQLRLIGKPGRIVLEPVGRNTAPALTLAALAAQSVGGDPVLLVMPADHVVTQPAVFQQGVRHAARLAQEGAIVTFGITPDRPETGYGYIQGGATLDEVGARAISRFVEKPDLATAEGYLQAGDYLWNSGLFVLRASVWLKALALCRPDILAACEAAWKNGATDLSFLRVDAEAFGACPSDSIDYAVMERLAGPKVVAGLPAGVVVPLSAGWSDVGAWDALWQILPKDADGNVVQGRTLMQDSCNTLALSSGRLLACVGVQGLVVVETPDAVLVADQRHTQDVKKIVDRLKRDGHTEGLLHRKVYRPWGWYDGVDGGERFQVKRIMVKPGGKLSLQMHHHRAEHWVVVRGTARVTKGDEVFLLSENQSTYIPLGVTHRLENPGQVDLEMIEVQSGSYLGEDDIVRFEDLYGR</sequence>
<keyword evidence="13" id="KW-1185">Reference proteome</keyword>
<dbReference type="GO" id="GO:0004475">
    <property type="term" value="F:mannose-1-phosphate guanylyltransferase (GTP) activity"/>
    <property type="evidence" value="ECO:0007669"/>
    <property type="project" value="UniProtKB-EC"/>
</dbReference>
<evidence type="ECO:0000256" key="2">
    <source>
        <dbReference type="ARBA" id="ARBA00012387"/>
    </source>
</evidence>
<dbReference type="InterPro" id="IPR014710">
    <property type="entry name" value="RmlC-like_jellyroll"/>
</dbReference>
<gene>
    <name evidence="12" type="ORF">CBP34_17915</name>
</gene>
<dbReference type="CDD" id="cd02213">
    <property type="entry name" value="cupin_PMI_typeII_C"/>
    <property type="match status" value="1"/>
</dbReference>
<dbReference type="FunFam" id="3.90.550.10:FF:000046">
    <property type="entry name" value="Mannose-1-phosphate guanylyltransferase (GDP)"/>
    <property type="match status" value="1"/>
</dbReference>
<comment type="catalytic activity">
    <reaction evidence="7">
        <text>alpha-D-mannose 1-phosphate + GTP + H(+) = GDP-alpha-D-mannose + diphosphate</text>
        <dbReference type="Rhea" id="RHEA:15229"/>
        <dbReference type="ChEBI" id="CHEBI:15378"/>
        <dbReference type="ChEBI" id="CHEBI:33019"/>
        <dbReference type="ChEBI" id="CHEBI:37565"/>
        <dbReference type="ChEBI" id="CHEBI:57527"/>
        <dbReference type="ChEBI" id="CHEBI:58409"/>
        <dbReference type="EC" id="2.7.7.13"/>
    </reaction>
</comment>
<dbReference type="SUPFAM" id="SSF53448">
    <property type="entry name" value="Nucleotide-diphospho-sugar transferases"/>
    <property type="match status" value="1"/>
</dbReference>
<name>A0A240U6Z9_9BURK</name>
<dbReference type="GO" id="GO:0005525">
    <property type="term" value="F:GTP binding"/>
    <property type="evidence" value="ECO:0007669"/>
    <property type="project" value="UniProtKB-KW"/>
</dbReference>
<dbReference type="InterPro" id="IPR054566">
    <property type="entry name" value="ManC/GMP-like_b-helix"/>
</dbReference>
<keyword evidence="12" id="KW-0413">Isomerase</keyword>
<evidence type="ECO:0000256" key="6">
    <source>
        <dbReference type="ARBA" id="ARBA00023134"/>
    </source>
</evidence>
<dbReference type="Pfam" id="PF22640">
    <property type="entry name" value="ManC_GMP_beta-helix"/>
    <property type="match status" value="1"/>
</dbReference>
<evidence type="ECO:0000313" key="13">
    <source>
        <dbReference type="Proteomes" id="UP000194432"/>
    </source>
</evidence>
<dbReference type="InterPro" id="IPR051161">
    <property type="entry name" value="Mannose-6P_isomerase_type2"/>
</dbReference>
<protein>
    <recommendedName>
        <fullName evidence="2">mannose-1-phosphate guanylyltransferase</fullName>
        <ecNumber evidence="2">2.7.7.13</ecNumber>
    </recommendedName>
</protein>
<dbReference type="FunFam" id="2.60.120.10:FF:000032">
    <property type="entry name" value="Mannose-1-phosphate guanylyltransferase/mannose-6-phosphate isomerase"/>
    <property type="match status" value="1"/>
</dbReference>
<evidence type="ECO:0000256" key="3">
    <source>
        <dbReference type="ARBA" id="ARBA00022679"/>
    </source>
</evidence>
<accession>A0A240U6Z9</accession>
<evidence type="ECO:0000256" key="4">
    <source>
        <dbReference type="ARBA" id="ARBA00022695"/>
    </source>
</evidence>
<keyword evidence="4 12" id="KW-0548">Nucleotidyltransferase</keyword>
<evidence type="ECO:0000259" key="9">
    <source>
        <dbReference type="Pfam" id="PF00483"/>
    </source>
</evidence>
<evidence type="ECO:0000259" key="11">
    <source>
        <dbReference type="Pfam" id="PF22640"/>
    </source>
</evidence>
<dbReference type="GO" id="GO:0009298">
    <property type="term" value="P:GDP-mannose biosynthetic process"/>
    <property type="evidence" value="ECO:0007669"/>
    <property type="project" value="TreeGrafter"/>
</dbReference>
<comment type="similarity">
    <text evidence="1 8">Belongs to the mannose-6-phosphate isomerase type 2 family.</text>
</comment>
<dbReference type="RefSeq" id="WP_094098814.1">
    <property type="nucleotide sequence ID" value="NZ_CP021361.1"/>
</dbReference>
<dbReference type="Gene3D" id="3.90.550.10">
    <property type="entry name" value="Spore Coat Polysaccharide Biosynthesis Protein SpsA, Chain A"/>
    <property type="match status" value="1"/>
</dbReference>
<dbReference type="Pfam" id="PF00483">
    <property type="entry name" value="NTP_transferase"/>
    <property type="match status" value="1"/>
</dbReference>
<keyword evidence="3 12" id="KW-0808">Transferase</keyword>
<dbReference type="InterPro" id="IPR006375">
    <property type="entry name" value="Man1P_GuaTrfase/Man6P_Isoase"/>
</dbReference>
<evidence type="ECO:0000256" key="5">
    <source>
        <dbReference type="ARBA" id="ARBA00022741"/>
    </source>
</evidence>
<proteinExistence type="inferred from homology"/>
<dbReference type="EMBL" id="CP021361">
    <property type="protein sequence ID" value="ART53163.1"/>
    <property type="molecule type" value="Genomic_DNA"/>
</dbReference>
<keyword evidence="5" id="KW-0547">Nucleotide-binding</keyword>
<evidence type="ECO:0000259" key="10">
    <source>
        <dbReference type="Pfam" id="PF01050"/>
    </source>
</evidence>
<dbReference type="InterPro" id="IPR011051">
    <property type="entry name" value="RmlC_Cupin_sf"/>
</dbReference>
<evidence type="ECO:0000256" key="1">
    <source>
        <dbReference type="ARBA" id="ARBA00006115"/>
    </source>
</evidence>
<evidence type="ECO:0000256" key="7">
    <source>
        <dbReference type="ARBA" id="ARBA00047343"/>
    </source>
</evidence>
<dbReference type="InterPro" id="IPR005835">
    <property type="entry name" value="NTP_transferase_dom"/>
</dbReference>
<dbReference type="InterPro" id="IPR029044">
    <property type="entry name" value="Nucleotide-diphossugar_trans"/>
</dbReference>
<feature type="domain" description="MannoseP isomerase/GMP-like beta-helix" evidence="11">
    <location>
        <begin position="307"/>
        <end position="358"/>
    </location>
</feature>
<dbReference type="CDD" id="cd02509">
    <property type="entry name" value="GDP-M1P_Guanylyltransferase"/>
    <property type="match status" value="1"/>
</dbReference>
<dbReference type="InterPro" id="IPR001538">
    <property type="entry name" value="Man6P_isomerase-2_C"/>
</dbReference>
<dbReference type="EC" id="2.7.7.13" evidence="2"/>
<dbReference type="InterPro" id="IPR049577">
    <property type="entry name" value="GMPP_N"/>
</dbReference>
<dbReference type="GO" id="GO:0000271">
    <property type="term" value="P:polysaccharide biosynthetic process"/>
    <property type="evidence" value="ECO:0007669"/>
    <property type="project" value="InterPro"/>
</dbReference>
<keyword evidence="6" id="KW-0342">GTP-binding</keyword>
<dbReference type="AlphaFoldDB" id="A0A240U6Z9"/>
<dbReference type="KEGG" id="acin:CBP34_17915"/>
<feature type="domain" description="Nucleotidyl transferase" evidence="9">
    <location>
        <begin position="5"/>
        <end position="297"/>
    </location>
</feature>
<dbReference type="PANTHER" id="PTHR46390">
    <property type="entry name" value="MANNOSE-1-PHOSPHATE GUANYLYLTRANSFERASE"/>
    <property type="match status" value="1"/>
</dbReference>
<evidence type="ECO:0000313" key="12">
    <source>
        <dbReference type="EMBL" id="ART53163.1"/>
    </source>
</evidence>
<dbReference type="Gene3D" id="2.60.120.10">
    <property type="entry name" value="Jelly Rolls"/>
    <property type="match status" value="1"/>
</dbReference>